<reference evidence="1 2" key="1">
    <citation type="journal article" date="2015" name="Genome Biol. Evol.">
        <title>The genome of winter moth (Operophtera brumata) provides a genomic perspective on sexual dimorphism and phenology.</title>
        <authorList>
            <person name="Derks M.F."/>
            <person name="Smit S."/>
            <person name="Salis L."/>
            <person name="Schijlen E."/>
            <person name="Bossers A."/>
            <person name="Mateman C."/>
            <person name="Pijl A.S."/>
            <person name="de Ridder D."/>
            <person name="Groenen M.A."/>
            <person name="Visser M.E."/>
            <person name="Megens H.J."/>
        </authorList>
    </citation>
    <scope>NUCLEOTIDE SEQUENCE [LARGE SCALE GENOMIC DNA]</scope>
    <source>
        <strain evidence="1">WM2013NL</strain>
        <tissue evidence="1">Head and thorax</tissue>
    </source>
</reference>
<name>A0A0L7KYT0_OPEBR</name>
<dbReference type="STRING" id="104452.A0A0L7KYT0"/>
<comment type="caution">
    <text evidence="1">The sequence shown here is derived from an EMBL/GenBank/DDBJ whole genome shotgun (WGS) entry which is preliminary data.</text>
</comment>
<proteinExistence type="predicted"/>
<sequence>MSLNPLNELKRCLDDETTTLPKRLCLARNMVHSHHFPTAPKERIIAGWLEGLSKSNKLDSAELQKVLDWLSCDDLTAELKCKLIQFIIKFIENDKISLQMSQQIDDYLRITVTLLQCLKGTESTNLQLSQKIFNNFVKYYKDSKKKLEMITKFIEGENLETVFSYLDTENRNTVIEVCKNVLFHDNKKSFYINYLQTLVRKDSLDNLIAEKGDNIQSVLKIMTVFFDFPKHRTENDAKFLRDFIEVFVSSYKNEGQMIFAFYIMIANVLNMKQDYITPSITLTPIENTEKDTRDIFLSMLEIVLSNEVDITVRLTDTFGAKVSKVEIKKSFLSFLQAVMMGQLKLEGKLDKTTLQIIKTALKLDPILVEQNLELILPPIMIAKKSSTVMESYKEMLNCLMEILFKLSRGNLFITEILPSLKLNLMAIDNKQIELNKKIKASDDDKSKSRLLAGNDVFPQECVELYGKLTTDLMFRQNKELLESLQKDFQMHCLSTVGDETISPSTTILAEVLSAILSSFLRHNKMADHTVPQNIAEEFWGMYTAFENGGLKKFGLAVLKFNDNTPLLMSFLQLCQNYAQLKLLNIKYSHYKLDVLCTSEVFDLSGLLPCLERQQWIDLGTKVTDSDALLVLDNLLLLKTMAMEVLVMKNPHEDSSQALQETKSYLIKRLASNPAILESNTYIPRVLFANLDKTQYKQLSKSLVKLYLNDEVTEIFKNVAITNNRLLLNAIVLEVSKNVVKCFQNCDDLAKALSKEFNMISFAKGHDIKAYFNGITIEENSDEKIKKCIELMKTLQISYLEENYQLTAVFVLLATKKCCQSKKIKRTIDGLLQNIFELSIHPPDLYQVFPVDFIFCFKDTSMIDLLTLRIKTSNQLLVIKNLIESAVKRVRIESDLVKKIVELLLPKKSSKTASTIEAFSDPKFQISCIILPLLVKQRKAITTSAFRSILADLQEKLHKPLLDTFKNVDFSKTGNISLVTGDKNNSVTGHTEDSIVESDSSMTVMVTLNAMAAYSLTLSKYCESTDKEDVKNLDCLWSGLEFFVDNAPHHIESAIQLLNVTLRHIKKLESHNIFNDKDKLFTQIWFSINSRLLKDFENGGSVRKFGYLEELGVILNIFELQHMVHLILGFNTSHIRCDISWPAFFALYEGSVGILNSLLVCREEILEDRMVRQHLENSVALLIQASDSTYAMAFLKRALAGSVGQMTMSNLYIMYK</sequence>
<evidence type="ECO:0000313" key="2">
    <source>
        <dbReference type="Proteomes" id="UP000037510"/>
    </source>
</evidence>
<dbReference type="Proteomes" id="UP000037510">
    <property type="component" value="Unassembled WGS sequence"/>
</dbReference>
<accession>A0A0L7KYT0</accession>
<protein>
    <submittedName>
        <fullName evidence="1">Actin-depolymerizing factor 1</fullName>
    </submittedName>
</protein>
<evidence type="ECO:0000313" key="1">
    <source>
        <dbReference type="EMBL" id="KOB68387.1"/>
    </source>
</evidence>
<keyword evidence="2" id="KW-1185">Reference proteome</keyword>
<dbReference type="AlphaFoldDB" id="A0A0L7KYT0"/>
<feature type="non-terminal residue" evidence="1">
    <location>
        <position position="1215"/>
    </location>
</feature>
<dbReference type="EMBL" id="JTDY01004250">
    <property type="protein sequence ID" value="KOB68387.1"/>
    <property type="molecule type" value="Genomic_DNA"/>
</dbReference>
<gene>
    <name evidence="1" type="ORF">OBRU01_18714</name>
</gene>
<organism evidence="1 2">
    <name type="scientific">Operophtera brumata</name>
    <name type="common">Winter moth</name>
    <name type="synonym">Phalaena brumata</name>
    <dbReference type="NCBI Taxonomy" id="104452"/>
    <lineage>
        <taxon>Eukaryota</taxon>
        <taxon>Metazoa</taxon>
        <taxon>Ecdysozoa</taxon>
        <taxon>Arthropoda</taxon>
        <taxon>Hexapoda</taxon>
        <taxon>Insecta</taxon>
        <taxon>Pterygota</taxon>
        <taxon>Neoptera</taxon>
        <taxon>Endopterygota</taxon>
        <taxon>Lepidoptera</taxon>
        <taxon>Glossata</taxon>
        <taxon>Ditrysia</taxon>
        <taxon>Geometroidea</taxon>
        <taxon>Geometridae</taxon>
        <taxon>Larentiinae</taxon>
        <taxon>Operophtera</taxon>
    </lineage>
</organism>